<proteinExistence type="predicted"/>
<name>A0ABW6BF93_9SPHI</name>
<evidence type="ECO:0000313" key="1">
    <source>
        <dbReference type="EMBL" id="MFD2966656.1"/>
    </source>
</evidence>
<comment type="caution">
    <text evidence="1">The sequence shown here is derived from an EMBL/GenBank/DDBJ whole genome shotgun (WGS) entry which is preliminary data.</text>
</comment>
<dbReference type="Proteomes" id="UP001597525">
    <property type="component" value="Unassembled WGS sequence"/>
</dbReference>
<organism evidence="1 2">
    <name type="scientific">Sphingobacterium bambusae</name>
    <dbReference type="NCBI Taxonomy" id="662858"/>
    <lineage>
        <taxon>Bacteria</taxon>
        <taxon>Pseudomonadati</taxon>
        <taxon>Bacteroidota</taxon>
        <taxon>Sphingobacteriia</taxon>
        <taxon>Sphingobacteriales</taxon>
        <taxon>Sphingobacteriaceae</taxon>
        <taxon>Sphingobacterium</taxon>
    </lineage>
</organism>
<evidence type="ECO:0000313" key="2">
    <source>
        <dbReference type="Proteomes" id="UP001597525"/>
    </source>
</evidence>
<keyword evidence="2" id="KW-1185">Reference proteome</keyword>
<dbReference type="EMBL" id="JBHUPB010000004">
    <property type="protein sequence ID" value="MFD2966656.1"/>
    <property type="molecule type" value="Genomic_DNA"/>
</dbReference>
<reference evidence="2" key="1">
    <citation type="journal article" date="2019" name="Int. J. Syst. Evol. Microbiol.">
        <title>The Global Catalogue of Microorganisms (GCM) 10K type strain sequencing project: providing services to taxonomists for standard genome sequencing and annotation.</title>
        <authorList>
            <consortium name="The Broad Institute Genomics Platform"/>
            <consortium name="The Broad Institute Genome Sequencing Center for Infectious Disease"/>
            <person name="Wu L."/>
            <person name="Ma J."/>
        </authorList>
    </citation>
    <scope>NUCLEOTIDE SEQUENCE [LARGE SCALE GENOMIC DNA]</scope>
    <source>
        <strain evidence="2">KCTC 22814</strain>
    </source>
</reference>
<sequence>MIELLMPLLIKNPLLRIIAFVVLLTGCSKGEMQSNPYSDHPEPELEKMANRKYEAIINLAHSKPCTNAKDWKMIDIQTICGLDHLVYHNTTDKQQLQELIEDYELVIAIYRPMIAPRINCMAYRKPKGISCRDGKPILTY</sequence>
<dbReference type="RefSeq" id="WP_320182358.1">
    <property type="nucleotide sequence ID" value="NZ_CP138332.1"/>
</dbReference>
<protein>
    <submittedName>
        <fullName evidence="1">Uncharacterized protein</fullName>
    </submittedName>
</protein>
<accession>A0ABW6BF93</accession>
<gene>
    <name evidence="1" type="ORF">ACFS7Y_04620</name>
</gene>